<gene>
    <name evidence="1" type="ORF">Vadar_017530</name>
</gene>
<accession>A0ACB7XAF1</accession>
<name>A0ACB7XAF1_9ERIC</name>
<reference evidence="1 2" key="1">
    <citation type="journal article" date="2021" name="Hortic Res">
        <title>High-quality reference genome and annotation aids understanding of berry development for evergreen blueberry (Vaccinium darrowii).</title>
        <authorList>
            <person name="Yu J."/>
            <person name="Hulse-Kemp A.M."/>
            <person name="Babiker E."/>
            <person name="Staton M."/>
        </authorList>
    </citation>
    <scope>NUCLEOTIDE SEQUENCE [LARGE SCALE GENOMIC DNA]</scope>
    <source>
        <strain evidence="2">cv. NJ 8807/NJ 8810</strain>
        <tissue evidence="1">Young leaf</tissue>
    </source>
</reference>
<evidence type="ECO:0000313" key="2">
    <source>
        <dbReference type="Proteomes" id="UP000828048"/>
    </source>
</evidence>
<dbReference type="Proteomes" id="UP000828048">
    <property type="component" value="Chromosome 6"/>
</dbReference>
<sequence length="137" mass="15515">MAHNHPNLYRYFLHSNTTGFVASLSTILLLISEFPFTKRCYVWLLLGIMCLTITSMALTYAYCISVITPKQYREALSHTILVGVLVWCSVIAILVLVHTIRLIANNVGEKKGRCQALKRLHAMERLHTLGRAITGRE</sequence>
<comment type="caution">
    <text evidence="1">The sequence shown here is derived from an EMBL/GenBank/DDBJ whole genome shotgun (WGS) entry which is preliminary data.</text>
</comment>
<proteinExistence type="predicted"/>
<keyword evidence="2" id="KW-1185">Reference proteome</keyword>
<dbReference type="EMBL" id="CM037156">
    <property type="protein sequence ID" value="KAH7837752.1"/>
    <property type="molecule type" value="Genomic_DNA"/>
</dbReference>
<protein>
    <submittedName>
        <fullName evidence="1">Uncharacterized protein</fullName>
    </submittedName>
</protein>
<evidence type="ECO:0000313" key="1">
    <source>
        <dbReference type="EMBL" id="KAH7837752.1"/>
    </source>
</evidence>
<organism evidence="1 2">
    <name type="scientific">Vaccinium darrowii</name>
    <dbReference type="NCBI Taxonomy" id="229202"/>
    <lineage>
        <taxon>Eukaryota</taxon>
        <taxon>Viridiplantae</taxon>
        <taxon>Streptophyta</taxon>
        <taxon>Embryophyta</taxon>
        <taxon>Tracheophyta</taxon>
        <taxon>Spermatophyta</taxon>
        <taxon>Magnoliopsida</taxon>
        <taxon>eudicotyledons</taxon>
        <taxon>Gunneridae</taxon>
        <taxon>Pentapetalae</taxon>
        <taxon>asterids</taxon>
        <taxon>Ericales</taxon>
        <taxon>Ericaceae</taxon>
        <taxon>Vaccinioideae</taxon>
        <taxon>Vaccinieae</taxon>
        <taxon>Vaccinium</taxon>
    </lineage>
</organism>